<dbReference type="RefSeq" id="XP_003033434.1">
    <property type="nucleotide sequence ID" value="XM_003033388.1"/>
</dbReference>
<dbReference type="SMART" id="SM00256">
    <property type="entry name" value="FBOX"/>
    <property type="match status" value="1"/>
</dbReference>
<dbReference type="AlphaFoldDB" id="D8Q1M1"/>
<dbReference type="Pfam" id="PF00646">
    <property type="entry name" value="F-box"/>
    <property type="match status" value="1"/>
</dbReference>
<dbReference type="SUPFAM" id="SSF81383">
    <property type="entry name" value="F-box domain"/>
    <property type="match status" value="1"/>
</dbReference>
<dbReference type="EMBL" id="GL377305">
    <property type="protein sequence ID" value="EFI98531.1"/>
    <property type="molecule type" value="Genomic_DNA"/>
</dbReference>
<protein>
    <recommendedName>
        <fullName evidence="1">F-box domain-containing protein</fullName>
    </recommendedName>
</protein>
<accession>D8Q1M1</accession>
<organism evidence="3">
    <name type="scientific">Schizophyllum commune (strain H4-8 / FGSC 9210)</name>
    <name type="common">Split gill fungus</name>
    <dbReference type="NCBI Taxonomy" id="578458"/>
    <lineage>
        <taxon>Eukaryota</taxon>
        <taxon>Fungi</taxon>
        <taxon>Dikarya</taxon>
        <taxon>Basidiomycota</taxon>
        <taxon>Agaricomycotina</taxon>
        <taxon>Agaricomycetes</taxon>
        <taxon>Agaricomycetidae</taxon>
        <taxon>Agaricales</taxon>
        <taxon>Schizophyllaceae</taxon>
        <taxon>Schizophyllum</taxon>
    </lineage>
</organism>
<dbReference type="GeneID" id="9595966"/>
<dbReference type="PROSITE" id="PS50181">
    <property type="entry name" value="FBOX"/>
    <property type="match status" value="1"/>
</dbReference>
<dbReference type="InterPro" id="IPR036047">
    <property type="entry name" value="F-box-like_dom_sf"/>
</dbReference>
<evidence type="ECO:0000259" key="1">
    <source>
        <dbReference type="PROSITE" id="PS50181"/>
    </source>
</evidence>
<dbReference type="InterPro" id="IPR001810">
    <property type="entry name" value="F-box_dom"/>
</dbReference>
<gene>
    <name evidence="2" type="ORF">SCHCODRAFT_108298</name>
</gene>
<dbReference type="eggNOG" id="ENOG502RCN4">
    <property type="taxonomic scope" value="Eukaryota"/>
</dbReference>
<sequence length="528" mass="58604">MSLVFPSTSPSFLSLPPDLHILVLSLLPPRSIITIRQTCKALRAFAELRTVWLTALKRICLANAVPFVTYNFERMTREELEYAASMPDHFKHAGRAAYSKTGIPMIHAIKERRLPIPLPDVGSDEFLQEGSEVHGIAVIPGGRFVLGRTEDALILWDLNKSSNKPCSMLHGDIDAYPGSSLADAAIKCAYLAHYPEESKVRIFVSAFRWATACNVCDPATYTAFGSLRDPDEDEDEHACIVYELNLAAEPPTFTPINHMDGVVFMGFAGSRERIIVKSISDDLVGIWDVEQNTAVSWNILAEDVDRNIPAATDYHVIHARECHLAAYRLPPSQPCNGTLPAPSRLQLVQEMDCFEPHISDAMTCMSTSYSSSCIGDFVVVEVTVNDVDAMRLVKRLSVRSTPDNTPIGPPCVLTDDDIVRVAAPKQGADTVTAAYELSDLMRGELMVNIAPLEELTPGQTIYLKRKRGRFFPQNDEQPWNRGEYDICAVTGRVCVGRMDKNMLLVCDFVPPFLDSRPDLEFYASTPTF</sequence>
<evidence type="ECO:0000313" key="3">
    <source>
        <dbReference type="Proteomes" id="UP000007431"/>
    </source>
</evidence>
<proteinExistence type="predicted"/>
<dbReference type="VEuPathDB" id="FungiDB:SCHCODRAFT_02536584"/>
<name>D8Q1M1_SCHCM</name>
<dbReference type="InParanoid" id="D8Q1M1"/>
<dbReference type="Proteomes" id="UP000007431">
    <property type="component" value="Unassembled WGS sequence"/>
</dbReference>
<feature type="domain" description="F-box" evidence="1">
    <location>
        <begin position="9"/>
        <end position="55"/>
    </location>
</feature>
<keyword evidence="3" id="KW-1185">Reference proteome</keyword>
<dbReference type="KEGG" id="scm:SCHCO_02536584"/>
<dbReference type="HOGENOM" id="CLU_515965_0_0_1"/>
<dbReference type="CDD" id="cd09917">
    <property type="entry name" value="F-box_SF"/>
    <property type="match status" value="1"/>
</dbReference>
<reference evidence="2 3" key="1">
    <citation type="journal article" date="2010" name="Nat. Biotechnol.">
        <title>Genome sequence of the model mushroom Schizophyllum commune.</title>
        <authorList>
            <person name="Ohm R.A."/>
            <person name="de Jong J.F."/>
            <person name="Lugones L.G."/>
            <person name="Aerts A."/>
            <person name="Kothe E."/>
            <person name="Stajich J.E."/>
            <person name="de Vries R.P."/>
            <person name="Record E."/>
            <person name="Levasseur A."/>
            <person name="Baker S.E."/>
            <person name="Bartholomew K.A."/>
            <person name="Coutinho P.M."/>
            <person name="Erdmann S."/>
            <person name="Fowler T.J."/>
            <person name="Gathman A.C."/>
            <person name="Lombard V."/>
            <person name="Henrissat B."/>
            <person name="Knabe N."/>
            <person name="Kuees U."/>
            <person name="Lilly W.W."/>
            <person name="Lindquist E."/>
            <person name="Lucas S."/>
            <person name="Magnuson J.K."/>
            <person name="Piumi F."/>
            <person name="Raudaskoski M."/>
            <person name="Salamov A."/>
            <person name="Schmutz J."/>
            <person name="Schwarze F.W.M.R."/>
            <person name="vanKuyk P.A."/>
            <person name="Horton J.S."/>
            <person name="Grigoriev I.V."/>
            <person name="Woesten H.A.B."/>
        </authorList>
    </citation>
    <scope>NUCLEOTIDE SEQUENCE [LARGE SCALE GENOMIC DNA]</scope>
    <source>
        <strain evidence="3">H4-8 / FGSC 9210</strain>
    </source>
</reference>
<dbReference type="Gene3D" id="1.20.1280.50">
    <property type="match status" value="1"/>
</dbReference>
<feature type="non-terminal residue" evidence="2">
    <location>
        <position position="528"/>
    </location>
</feature>
<dbReference type="OrthoDB" id="2688364at2759"/>
<evidence type="ECO:0000313" key="2">
    <source>
        <dbReference type="EMBL" id="EFI98531.1"/>
    </source>
</evidence>